<sequence>MRKKEGNKMADNLEKPTIVIGINGTGSLSQSHLKPILNGIEEEQIPVSTKDISINNIVSRAYQAALASRLSVGIAYENNRYVVHYKNLPEQAPLFDLTINDDQQLRRLGANAARLVKGIPFKKLS</sequence>
<dbReference type="AlphaFoldDB" id="A0A5R9CVW7"/>
<gene>
    <name evidence="1" type="ORF">FEZ41_05940</name>
</gene>
<dbReference type="PIRSF" id="PIRSF011503">
    <property type="entry name" value="DdrB_PduH"/>
    <property type="match status" value="1"/>
</dbReference>
<dbReference type="InterPro" id="IPR010254">
    <property type="entry name" value="B12-dep_deHydtase_bsu"/>
</dbReference>
<reference evidence="1 2" key="1">
    <citation type="submission" date="2019-05" db="EMBL/GenBank/DDBJ databases">
        <title>The metagenome of a microbial culture collection derived from dairy environment covers the genomic content of the human microbiome.</title>
        <authorList>
            <person name="Roder T."/>
            <person name="Wuthrich D."/>
            <person name="Sattari Z."/>
            <person name="Von Ah U."/>
            <person name="Bar C."/>
            <person name="Ronchi F."/>
            <person name="Macpherson A.J."/>
            <person name="Ganal-Vonarburg S.C."/>
            <person name="Bruggmann R."/>
            <person name="Vergeres G."/>
        </authorList>
    </citation>
    <scope>NUCLEOTIDE SEQUENCE [LARGE SCALE GENOMIC DNA]</scope>
    <source>
        <strain evidence="1 2">FAM 1079</strain>
    </source>
</reference>
<organism evidence="1 2">
    <name type="scientific">Lentilactobacillus parafarraginis</name>
    <dbReference type="NCBI Taxonomy" id="390842"/>
    <lineage>
        <taxon>Bacteria</taxon>
        <taxon>Bacillati</taxon>
        <taxon>Bacillota</taxon>
        <taxon>Bacilli</taxon>
        <taxon>Lactobacillales</taxon>
        <taxon>Lactobacillaceae</taxon>
        <taxon>Lentilactobacillus</taxon>
    </lineage>
</organism>
<dbReference type="Pfam" id="PF02288">
    <property type="entry name" value="Dehydratase_MU"/>
    <property type="match status" value="1"/>
</dbReference>
<evidence type="ECO:0000313" key="2">
    <source>
        <dbReference type="Proteomes" id="UP000305100"/>
    </source>
</evidence>
<dbReference type="SUPFAM" id="SSF52968">
    <property type="entry name" value="B12-dependent dehydatase associated subunit"/>
    <property type="match status" value="1"/>
</dbReference>
<dbReference type="InterPro" id="IPR003208">
    <property type="entry name" value="Dehydtase/Dehydtase_re"/>
</dbReference>
<dbReference type="InterPro" id="IPR009192">
    <property type="entry name" value="Diol/glycerol_deHydtase_re_ssu"/>
</dbReference>
<dbReference type="Proteomes" id="UP000305100">
    <property type="component" value="Unassembled WGS sequence"/>
</dbReference>
<evidence type="ECO:0000313" key="1">
    <source>
        <dbReference type="EMBL" id="TLQ19673.1"/>
    </source>
</evidence>
<dbReference type="OrthoDB" id="308037at2"/>
<dbReference type="EMBL" id="VBSX01000011">
    <property type="protein sequence ID" value="TLQ19673.1"/>
    <property type="molecule type" value="Genomic_DNA"/>
</dbReference>
<name>A0A5R9CVW7_9LACO</name>
<dbReference type="Gene3D" id="3.40.50.10150">
    <property type="entry name" value="B12-dependent dehydatase associated subunit"/>
    <property type="match status" value="1"/>
</dbReference>
<proteinExistence type="predicted"/>
<comment type="caution">
    <text evidence="1">The sequence shown here is derived from an EMBL/GenBank/DDBJ whole genome shotgun (WGS) entry which is preliminary data.</text>
</comment>
<accession>A0A5R9CVW7</accession>
<protein>
    <submittedName>
        <fullName evidence="1">Propanediol dehydratase</fullName>
    </submittedName>
</protein>